<gene>
    <name evidence="1" type="ORF">SanaruYs_01620</name>
</gene>
<keyword evidence="2" id="KW-1185">Reference proteome</keyword>
<dbReference type="Proteomes" id="UP000288227">
    <property type="component" value="Unassembled WGS sequence"/>
</dbReference>
<evidence type="ECO:0000313" key="1">
    <source>
        <dbReference type="EMBL" id="GCC49947.1"/>
    </source>
</evidence>
<comment type="caution">
    <text evidence="1">The sequence shown here is derived from an EMBL/GenBank/DDBJ whole genome shotgun (WGS) entry which is preliminary data.</text>
</comment>
<dbReference type="OrthoDB" id="197037at2"/>
<proteinExistence type="predicted"/>
<dbReference type="RefSeq" id="WP_127120608.1">
    <property type="nucleotide sequence ID" value="NZ_BHXQ01000001.1"/>
</dbReference>
<protein>
    <submittedName>
        <fullName evidence="1">Uncharacterized protein</fullName>
    </submittedName>
</protein>
<reference evidence="1 2" key="1">
    <citation type="submission" date="2018-11" db="EMBL/GenBank/DDBJ databases">
        <title>Chryseotalea sanarue gen. nov., sp., nov., a member of the family Cytophagaceae, isolated from a brackish lake in Hamamatsu Japan.</title>
        <authorList>
            <person name="Maejima Y."/>
            <person name="Iino T."/>
            <person name="Muraguchi Y."/>
            <person name="Fukuda K."/>
            <person name="Ohkuma M."/>
            <person name="Moriuchi R."/>
            <person name="Dohra H."/>
            <person name="Kimbara K."/>
            <person name="Shintani M."/>
        </authorList>
    </citation>
    <scope>NUCLEOTIDE SEQUENCE [LARGE SCALE GENOMIC DNA]</scope>
    <source>
        <strain evidence="1 2">Ys</strain>
    </source>
</reference>
<evidence type="ECO:0000313" key="2">
    <source>
        <dbReference type="Proteomes" id="UP000288227"/>
    </source>
</evidence>
<name>A0A401U4W0_9BACT</name>
<accession>A0A401U4W0</accession>
<sequence length="155" mass="17852">MAKASVELIEALRKTANKLSNSTNYQWGHMGACNCGFLAQEVTQFRKEEIHARAMQRYGDWSEQLNDYCPTSGLPFDELISELIAFGFDSEDLKNLERLSDGKVLRALPLEQRNLTHNKKVDVILYLNTWADQIEKDLIDKIKLPDFEKKVFTIL</sequence>
<organism evidence="1 2">
    <name type="scientific">Chryseotalea sanaruensis</name>
    <dbReference type="NCBI Taxonomy" id="2482724"/>
    <lineage>
        <taxon>Bacteria</taxon>
        <taxon>Pseudomonadati</taxon>
        <taxon>Bacteroidota</taxon>
        <taxon>Cytophagia</taxon>
        <taxon>Cytophagales</taxon>
        <taxon>Chryseotaleaceae</taxon>
        <taxon>Chryseotalea</taxon>
    </lineage>
</organism>
<dbReference type="AlphaFoldDB" id="A0A401U4W0"/>
<dbReference type="EMBL" id="BHXQ01000001">
    <property type="protein sequence ID" value="GCC49947.1"/>
    <property type="molecule type" value="Genomic_DNA"/>
</dbReference>